<evidence type="ECO:0000313" key="2">
    <source>
        <dbReference type="Proteomes" id="UP001139366"/>
    </source>
</evidence>
<comment type="caution">
    <text evidence="1">The sequence shown here is derived from an EMBL/GenBank/DDBJ whole genome shotgun (WGS) entry which is preliminary data.</text>
</comment>
<dbReference type="RefSeq" id="WP_223711494.1">
    <property type="nucleotide sequence ID" value="NZ_JAINUY010000012.1"/>
</dbReference>
<sequence length="383" mass="44621">METPLEEKVKCIPATEEQKKQYSQHINGNEFTDMPSADFPIFSKEQLNSVPDIVSEVPLNEYEKKMILLNDFEYSASSNWSTTFSLDKDNYLISKYHDVDQNNEVFESVKNIYKSDVLYIPQNEIELNQNEIKKISSIAFDKDQFENIADKLNKYYEQAGESMWNFNHSKGKEILEFTMYLQEFPENVRNIVLDYLLLDCPARPDFNDYSEDMFNHETLFEQAIENYINKELPDFNYKEKSLSQVLNSHGVDIEKFPLIKVDEVNYLNILLNDVSRIYADNNKELQKETVKLEAPNNEPLSTESNLSIDNIYGFKPTIQQKEDLNNGKGITGEIQGRSYFIMLSTQEKNKGTLQILSLEKAKEFNLLKDFNNNKVQKNTGLRV</sequence>
<name>A0A9X1HFV6_9FLAO</name>
<proteinExistence type="predicted"/>
<dbReference type="EMBL" id="JAINUY010000012">
    <property type="protein sequence ID" value="MBZ4037800.1"/>
    <property type="molecule type" value="Genomic_DNA"/>
</dbReference>
<reference evidence="1 2" key="1">
    <citation type="journal article" date="2023" name="Antonie Van Leeuwenhoek">
        <title>Flavobacterium potami sp. nov., a multi-metal resistance genes harbouring bacterium isolated from shallow river silt.</title>
        <authorList>
            <person name="Li S."/>
            <person name="Mao S."/>
            <person name="Mu W."/>
            <person name="Guo B."/>
            <person name="Li C."/>
            <person name="Zhu Q."/>
            <person name="Hou X."/>
            <person name="Zhao Y."/>
            <person name="Wei S."/>
            <person name="Liu H."/>
            <person name="Liu A."/>
        </authorList>
    </citation>
    <scope>NUCLEOTIDE SEQUENCE [LARGE SCALE GENOMIC DNA]</scope>
    <source>
        <strain evidence="1 2">17A</strain>
    </source>
</reference>
<evidence type="ECO:0000313" key="1">
    <source>
        <dbReference type="EMBL" id="MBZ4037800.1"/>
    </source>
</evidence>
<keyword evidence="2" id="KW-1185">Reference proteome</keyword>
<accession>A0A9X1HFV6</accession>
<dbReference type="AlphaFoldDB" id="A0A9X1HFV6"/>
<dbReference type="Proteomes" id="UP001139366">
    <property type="component" value="Unassembled WGS sequence"/>
</dbReference>
<organism evidence="1 2">
    <name type="scientific">Flavobacterium potami</name>
    <dbReference type="NCBI Taxonomy" id="2872310"/>
    <lineage>
        <taxon>Bacteria</taxon>
        <taxon>Pseudomonadati</taxon>
        <taxon>Bacteroidota</taxon>
        <taxon>Flavobacteriia</taxon>
        <taxon>Flavobacteriales</taxon>
        <taxon>Flavobacteriaceae</taxon>
        <taxon>Flavobacterium</taxon>
    </lineage>
</organism>
<protein>
    <submittedName>
        <fullName evidence="1">Uncharacterized protein</fullName>
    </submittedName>
</protein>
<gene>
    <name evidence="1" type="ORF">K6T82_23790</name>
</gene>